<dbReference type="RefSeq" id="WP_166435451.1">
    <property type="nucleotide sequence ID" value="NZ_CP038196.1"/>
</dbReference>
<dbReference type="GO" id="GO:2000142">
    <property type="term" value="P:regulation of DNA-templated transcription initiation"/>
    <property type="evidence" value="ECO:0007669"/>
    <property type="project" value="TreeGrafter"/>
</dbReference>
<name>A0A3D9XUC6_PARVE</name>
<keyword evidence="5" id="KW-0804">Transcription</keyword>
<dbReference type="GO" id="GO:0003677">
    <property type="term" value="F:DNA binding"/>
    <property type="evidence" value="ECO:0007669"/>
    <property type="project" value="UniProtKB-KW"/>
</dbReference>
<dbReference type="SUPFAM" id="SSF46785">
    <property type="entry name" value="Winged helix' DNA-binding domain"/>
    <property type="match status" value="1"/>
</dbReference>
<dbReference type="PANTHER" id="PTHR30293">
    <property type="entry name" value="TRANSCRIPTIONAL REGULATORY PROTEIN NAC-RELATED"/>
    <property type="match status" value="1"/>
</dbReference>
<dbReference type="Proteomes" id="UP000256941">
    <property type="component" value="Unassembled WGS sequence"/>
</dbReference>
<dbReference type="InterPro" id="IPR005119">
    <property type="entry name" value="LysR_subst-bd"/>
</dbReference>
<evidence type="ECO:0000256" key="1">
    <source>
        <dbReference type="ARBA" id="ARBA00009437"/>
    </source>
</evidence>
<organism evidence="7 8">
    <name type="scientific">Paracoccus versutus</name>
    <name type="common">Thiobacillus versutus</name>
    <dbReference type="NCBI Taxonomy" id="34007"/>
    <lineage>
        <taxon>Bacteria</taxon>
        <taxon>Pseudomonadati</taxon>
        <taxon>Pseudomonadota</taxon>
        <taxon>Alphaproteobacteria</taxon>
        <taxon>Rhodobacterales</taxon>
        <taxon>Paracoccaceae</taxon>
        <taxon>Paracoccus</taxon>
    </lineage>
</organism>
<dbReference type="SUPFAM" id="SSF53850">
    <property type="entry name" value="Periplasmic binding protein-like II"/>
    <property type="match status" value="1"/>
</dbReference>
<evidence type="ECO:0000313" key="8">
    <source>
        <dbReference type="Proteomes" id="UP000256941"/>
    </source>
</evidence>
<dbReference type="PANTHER" id="PTHR30293:SF0">
    <property type="entry name" value="NITROGEN ASSIMILATION REGULATORY PROTEIN NAC"/>
    <property type="match status" value="1"/>
</dbReference>
<dbReference type="InterPro" id="IPR036390">
    <property type="entry name" value="WH_DNA-bd_sf"/>
</dbReference>
<dbReference type="Gene3D" id="1.10.10.10">
    <property type="entry name" value="Winged helix-like DNA-binding domain superfamily/Winged helix DNA-binding domain"/>
    <property type="match status" value="1"/>
</dbReference>
<comment type="caution">
    <text evidence="7">The sequence shown here is derived from an EMBL/GenBank/DDBJ whole genome shotgun (WGS) entry which is preliminary data.</text>
</comment>
<evidence type="ECO:0000259" key="6">
    <source>
        <dbReference type="PROSITE" id="PS50931"/>
    </source>
</evidence>
<keyword evidence="4" id="KW-0010">Activator</keyword>
<accession>A0A3D9XUC6</accession>
<dbReference type="Pfam" id="PF03466">
    <property type="entry name" value="LysR_substrate"/>
    <property type="match status" value="1"/>
</dbReference>
<dbReference type="GO" id="GO:0003700">
    <property type="term" value="F:DNA-binding transcription factor activity"/>
    <property type="evidence" value="ECO:0007669"/>
    <property type="project" value="InterPro"/>
</dbReference>
<feature type="domain" description="HTH lysR-type" evidence="6">
    <location>
        <begin position="10"/>
        <end position="67"/>
    </location>
</feature>
<gene>
    <name evidence="7" type="ORF">BDD41_1872</name>
</gene>
<comment type="similarity">
    <text evidence="1">Belongs to the LysR transcriptional regulatory family.</text>
</comment>
<protein>
    <submittedName>
        <fullName evidence="7">LysR family nitrogen assimilation transcriptional regulator</fullName>
    </submittedName>
</protein>
<dbReference type="EMBL" id="QTUJ01000001">
    <property type="protein sequence ID" value="REF73321.1"/>
    <property type="molecule type" value="Genomic_DNA"/>
</dbReference>
<dbReference type="PROSITE" id="PS50931">
    <property type="entry name" value="HTH_LYSR"/>
    <property type="match status" value="1"/>
</dbReference>
<evidence type="ECO:0000256" key="5">
    <source>
        <dbReference type="ARBA" id="ARBA00023163"/>
    </source>
</evidence>
<reference evidence="7 8" key="1">
    <citation type="submission" date="2018-08" db="EMBL/GenBank/DDBJ databases">
        <title>Genomic Encyclopedia of Archaeal and Bacterial Type Strains, Phase II (KMG-II): from individual species to whole genera.</title>
        <authorList>
            <person name="Goeker M."/>
        </authorList>
    </citation>
    <scope>NUCLEOTIDE SEQUENCE [LARGE SCALE GENOMIC DNA]</scope>
    <source>
        <strain evidence="7 8">DSM 17099</strain>
    </source>
</reference>
<sequence>MTKDYNLPRLDLRQLTYFLLSSELGSISAGAAALGLAPATVSEGIARLEDRLGAQLASRGANGLTMTAAGMTLVQHAPGLLKAADALADAVGARCHPGGPLSLVLPPSLNVLLSVPLSETVKSEYPEVRLRVPEGMSGDVLDWIFRESVDMGFAYEMAGLGGFSSRYVYTEELWFISAPDFLPDALSRTPEGFEIGLAQLPQLPLVTSSKRHKTRQLLEQYARSAGVALNIASELESHSQILEMVLRASAYTIVPKAAILPQLTRGDLVAIRFRERLQRRCYLLRKTGRVVTAASLAVEETAISILKEMNKRHALDLAF</sequence>
<evidence type="ECO:0000256" key="3">
    <source>
        <dbReference type="ARBA" id="ARBA00023125"/>
    </source>
</evidence>
<keyword evidence="3" id="KW-0238">DNA-binding</keyword>
<keyword evidence="2" id="KW-0805">Transcription regulation</keyword>
<dbReference type="Pfam" id="PF00126">
    <property type="entry name" value="HTH_1"/>
    <property type="match status" value="1"/>
</dbReference>
<dbReference type="InterPro" id="IPR036388">
    <property type="entry name" value="WH-like_DNA-bd_sf"/>
</dbReference>
<evidence type="ECO:0000256" key="2">
    <source>
        <dbReference type="ARBA" id="ARBA00023015"/>
    </source>
</evidence>
<proteinExistence type="inferred from homology"/>
<evidence type="ECO:0000256" key="4">
    <source>
        <dbReference type="ARBA" id="ARBA00023159"/>
    </source>
</evidence>
<evidence type="ECO:0000313" key="7">
    <source>
        <dbReference type="EMBL" id="REF73321.1"/>
    </source>
</evidence>
<dbReference type="AlphaFoldDB" id="A0A3D9XUC6"/>
<dbReference type="Gene3D" id="3.40.190.290">
    <property type="match status" value="1"/>
</dbReference>
<dbReference type="InterPro" id="IPR000847">
    <property type="entry name" value="LysR_HTH_N"/>
</dbReference>